<reference evidence="3 4" key="1">
    <citation type="journal article" date="2018" name="IMA Fungus">
        <title>IMA Genome-F 9: Draft genome sequence of Annulohypoxylon stygium, Aspergillus mulundensis, Berkeleyomyces basicola (syn. Thielaviopsis basicola), Ceratocystis smalleyi, two Cercospora beticola strains, Coleophoma cylindrospora, Fusarium fracticaudum, Phialophora cf. hyalina, and Morchella septimelata.</title>
        <authorList>
            <person name="Wingfield B.D."/>
            <person name="Bills G.F."/>
            <person name="Dong Y."/>
            <person name="Huang W."/>
            <person name="Nel W.J."/>
            <person name="Swalarsk-Parry B.S."/>
            <person name="Vaghefi N."/>
            <person name="Wilken P.M."/>
            <person name="An Z."/>
            <person name="de Beer Z.W."/>
            <person name="De Vos L."/>
            <person name="Chen L."/>
            <person name="Duong T.A."/>
            <person name="Gao Y."/>
            <person name="Hammerbacher A."/>
            <person name="Kikkert J.R."/>
            <person name="Li Y."/>
            <person name="Li H."/>
            <person name="Li K."/>
            <person name="Li Q."/>
            <person name="Liu X."/>
            <person name="Ma X."/>
            <person name="Naidoo K."/>
            <person name="Pethybridge S.J."/>
            <person name="Sun J."/>
            <person name="Steenkamp E.T."/>
            <person name="van der Nest M.A."/>
            <person name="van Wyk S."/>
            <person name="Wingfield M.J."/>
            <person name="Xiong C."/>
            <person name="Yue Q."/>
            <person name="Zhang X."/>
        </authorList>
    </citation>
    <scope>NUCLEOTIDE SEQUENCE [LARGE SCALE GENOMIC DNA]</scope>
    <source>
        <strain evidence="3 4">DSM 5745</strain>
    </source>
</reference>
<dbReference type="OrthoDB" id="3454835at2759"/>
<evidence type="ECO:0000313" key="3">
    <source>
        <dbReference type="EMBL" id="RDW65647.1"/>
    </source>
</evidence>
<dbReference type="GO" id="GO:0016491">
    <property type="term" value="F:oxidoreductase activity"/>
    <property type="evidence" value="ECO:0007669"/>
    <property type="project" value="InterPro"/>
</dbReference>
<comment type="similarity">
    <text evidence="1">Belongs to the tpcK family.</text>
</comment>
<sequence length="138" mass="15832">MCDKSNLPTPKPLIRVSSFFTRHPSLSKADFDKYWREVHGPLVLNSKIYSEAKILQYSQVHNRQDLTEAAAKLGPRPLDFEWDACSEMYFHSWEDYEKFATSEEMRDVLGPDGARILCPERGVRVMVTLVDPLVASVL</sequence>
<dbReference type="SUPFAM" id="SSF54909">
    <property type="entry name" value="Dimeric alpha+beta barrel"/>
    <property type="match status" value="1"/>
</dbReference>
<keyword evidence="4" id="KW-1185">Reference proteome</keyword>
<name>A0A3D8QV51_9EURO</name>
<gene>
    <name evidence="3" type="ORF">DSM5745_09386</name>
</gene>
<dbReference type="InterPro" id="IPR011008">
    <property type="entry name" value="Dimeric_a/b-barrel"/>
</dbReference>
<proteinExistence type="inferred from homology"/>
<dbReference type="AlphaFoldDB" id="A0A3D8QV51"/>
<dbReference type="Gene3D" id="3.30.70.100">
    <property type="match status" value="1"/>
</dbReference>
<dbReference type="GeneID" id="38119756"/>
<evidence type="ECO:0000259" key="2">
    <source>
        <dbReference type="Pfam" id="PF07110"/>
    </source>
</evidence>
<evidence type="ECO:0000313" key="4">
    <source>
        <dbReference type="Proteomes" id="UP000256690"/>
    </source>
</evidence>
<accession>A0A3D8QV51</accession>
<dbReference type="RefSeq" id="XP_026599750.1">
    <property type="nucleotide sequence ID" value="XM_026751402.1"/>
</dbReference>
<evidence type="ECO:0000256" key="1">
    <source>
        <dbReference type="ARBA" id="ARBA00005986"/>
    </source>
</evidence>
<dbReference type="InterPro" id="IPR009799">
    <property type="entry name" value="EthD_dom"/>
</dbReference>
<dbReference type="STRING" id="1810919.A0A3D8QV51"/>
<dbReference type="Proteomes" id="UP000256690">
    <property type="component" value="Unassembled WGS sequence"/>
</dbReference>
<feature type="domain" description="EthD" evidence="2">
    <location>
        <begin position="23"/>
        <end position="115"/>
    </location>
</feature>
<organism evidence="3 4">
    <name type="scientific">Aspergillus mulundensis</name>
    <dbReference type="NCBI Taxonomy" id="1810919"/>
    <lineage>
        <taxon>Eukaryota</taxon>
        <taxon>Fungi</taxon>
        <taxon>Dikarya</taxon>
        <taxon>Ascomycota</taxon>
        <taxon>Pezizomycotina</taxon>
        <taxon>Eurotiomycetes</taxon>
        <taxon>Eurotiomycetidae</taxon>
        <taxon>Eurotiales</taxon>
        <taxon>Aspergillaceae</taxon>
        <taxon>Aspergillus</taxon>
        <taxon>Aspergillus subgen. Nidulantes</taxon>
    </lineage>
</organism>
<dbReference type="EMBL" id="PVWQ01000013">
    <property type="protein sequence ID" value="RDW65647.1"/>
    <property type="molecule type" value="Genomic_DNA"/>
</dbReference>
<protein>
    <recommendedName>
        <fullName evidence="2">EthD domain-containing protein</fullName>
    </recommendedName>
</protein>
<comment type="caution">
    <text evidence="3">The sequence shown here is derived from an EMBL/GenBank/DDBJ whole genome shotgun (WGS) entry which is preliminary data.</text>
</comment>
<dbReference type="Pfam" id="PF07110">
    <property type="entry name" value="EthD"/>
    <property type="match status" value="1"/>
</dbReference>